<dbReference type="PANTHER" id="PTHR12215">
    <property type="entry name" value="PHOSPHOPANTETHEINE TRANSFERASE"/>
    <property type="match status" value="1"/>
</dbReference>
<dbReference type="Proteomes" id="UP000619260">
    <property type="component" value="Unassembled WGS sequence"/>
</dbReference>
<evidence type="ECO:0000256" key="1">
    <source>
        <dbReference type="ARBA" id="ARBA00010990"/>
    </source>
</evidence>
<evidence type="ECO:0000313" key="4">
    <source>
        <dbReference type="EMBL" id="GIJ46294.1"/>
    </source>
</evidence>
<proteinExistence type="inferred from homology"/>
<comment type="caution">
    <text evidence="4">The sequence shown here is derived from an EMBL/GenBank/DDBJ whole genome shotgun (WGS) entry which is preliminary data.</text>
</comment>
<accession>A0A8J3YJ69</accession>
<evidence type="ECO:0000256" key="2">
    <source>
        <dbReference type="ARBA" id="ARBA00022679"/>
    </source>
</evidence>
<organism evidence="4 5">
    <name type="scientific">Virgisporangium aliadipatigenens</name>
    <dbReference type="NCBI Taxonomy" id="741659"/>
    <lineage>
        <taxon>Bacteria</taxon>
        <taxon>Bacillati</taxon>
        <taxon>Actinomycetota</taxon>
        <taxon>Actinomycetes</taxon>
        <taxon>Micromonosporales</taxon>
        <taxon>Micromonosporaceae</taxon>
        <taxon>Virgisporangium</taxon>
    </lineage>
</organism>
<dbReference type="GO" id="GO:0008897">
    <property type="term" value="F:holo-[acyl-carrier-protein] synthase activity"/>
    <property type="evidence" value="ECO:0007669"/>
    <property type="project" value="InterPro"/>
</dbReference>
<dbReference type="Gene3D" id="3.90.470.20">
    <property type="entry name" value="4'-phosphopantetheinyl transferase domain"/>
    <property type="match status" value="2"/>
</dbReference>
<dbReference type="EMBL" id="BOPF01000010">
    <property type="protein sequence ID" value="GIJ46294.1"/>
    <property type="molecule type" value="Genomic_DNA"/>
</dbReference>
<comment type="similarity">
    <text evidence="1">Belongs to the P-Pant transferase superfamily. Gsp/Sfp/HetI/AcpT family.</text>
</comment>
<dbReference type="GO" id="GO:0005829">
    <property type="term" value="C:cytosol"/>
    <property type="evidence" value="ECO:0007669"/>
    <property type="project" value="TreeGrafter"/>
</dbReference>
<evidence type="ECO:0000259" key="3">
    <source>
        <dbReference type="Pfam" id="PF01648"/>
    </source>
</evidence>
<sequence>MIDADTCTVWWATPEAPHDALATLLDPAEKARVEQLRRPADRVRRLLGTAVLRLAAGAATGTAPTAVRIERHCPTCPLPHGKPTLPGTGLHASVSHSGDRIAVALTAAGPVGVDVEQVHDVDVAALAPTVLHPSERATDLAGFFRYWTRKEATVKATGDGITLGLHRLHVSAPDTEPALIAYPDRPGLAAQLRDLAPDPGYAAALAVLSTAPPRVRERPASDLL</sequence>
<keyword evidence="5" id="KW-1185">Reference proteome</keyword>
<dbReference type="AlphaFoldDB" id="A0A8J3YJ69"/>
<keyword evidence="2 4" id="KW-0808">Transferase</keyword>
<dbReference type="RefSeq" id="WP_203899837.1">
    <property type="nucleotide sequence ID" value="NZ_BOPF01000010.1"/>
</dbReference>
<dbReference type="InterPro" id="IPR050559">
    <property type="entry name" value="P-Pant_transferase_sf"/>
</dbReference>
<name>A0A8J3YJ69_9ACTN</name>
<protein>
    <submittedName>
        <fullName evidence="4">4'-phosphopantetheinyl transferase</fullName>
    </submittedName>
</protein>
<dbReference type="SUPFAM" id="SSF56214">
    <property type="entry name" value="4'-phosphopantetheinyl transferase"/>
    <property type="match status" value="2"/>
</dbReference>
<gene>
    <name evidence="4" type="primary">sfp</name>
    <name evidence="4" type="ORF">Val02_31800</name>
</gene>
<dbReference type="InterPro" id="IPR008278">
    <property type="entry name" value="4-PPantetheinyl_Trfase_dom"/>
</dbReference>
<dbReference type="InterPro" id="IPR037143">
    <property type="entry name" value="4-PPantetheinyl_Trfase_dom_sf"/>
</dbReference>
<dbReference type="Pfam" id="PF01648">
    <property type="entry name" value="ACPS"/>
    <property type="match status" value="1"/>
</dbReference>
<feature type="domain" description="4'-phosphopantetheinyl transferase" evidence="3">
    <location>
        <begin position="110"/>
        <end position="205"/>
    </location>
</feature>
<dbReference type="GO" id="GO:0019878">
    <property type="term" value="P:lysine biosynthetic process via aminoadipic acid"/>
    <property type="evidence" value="ECO:0007669"/>
    <property type="project" value="TreeGrafter"/>
</dbReference>
<reference evidence="4" key="1">
    <citation type="submission" date="2021-01" db="EMBL/GenBank/DDBJ databases">
        <title>Whole genome shotgun sequence of Virgisporangium aliadipatigenens NBRC 105644.</title>
        <authorList>
            <person name="Komaki H."/>
            <person name="Tamura T."/>
        </authorList>
    </citation>
    <scope>NUCLEOTIDE SEQUENCE</scope>
    <source>
        <strain evidence="4">NBRC 105644</strain>
    </source>
</reference>
<dbReference type="GO" id="GO:0000287">
    <property type="term" value="F:magnesium ion binding"/>
    <property type="evidence" value="ECO:0007669"/>
    <property type="project" value="InterPro"/>
</dbReference>
<evidence type="ECO:0000313" key="5">
    <source>
        <dbReference type="Proteomes" id="UP000619260"/>
    </source>
</evidence>
<dbReference type="PANTHER" id="PTHR12215:SF10">
    <property type="entry name" value="L-AMINOADIPATE-SEMIALDEHYDE DEHYDROGENASE-PHOSPHOPANTETHEINYL TRANSFERASE"/>
    <property type="match status" value="1"/>
</dbReference>